<protein>
    <submittedName>
        <fullName evidence="2">DUF3299 domain-containing protein</fullName>
    </submittedName>
</protein>
<evidence type="ECO:0000313" key="2">
    <source>
        <dbReference type="EMBL" id="MEZ8209857.1"/>
    </source>
</evidence>
<gene>
    <name evidence="2" type="ORF">ACED39_13815</name>
</gene>
<dbReference type="Proteomes" id="UP001569151">
    <property type="component" value="Unassembled WGS sequence"/>
</dbReference>
<reference evidence="2 3" key="1">
    <citation type="submission" date="2024-06" db="EMBL/GenBank/DDBJ databases">
        <authorList>
            <person name="Steensen K."/>
            <person name="Seneca J."/>
            <person name="Bartlau N."/>
            <person name="Yu A.X."/>
            <person name="Polz M.F."/>
        </authorList>
    </citation>
    <scope>NUCLEOTIDE SEQUENCE [LARGE SCALE GENOMIC DNA]</scope>
    <source>
        <strain evidence="2 3">1F146</strain>
    </source>
</reference>
<keyword evidence="1" id="KW-0732">Signal</keyword>
<proteinExistence type="predicted"/>
<dbReference type="Pfam" id="PF11736">
    <property type="entry name" value="DUF3299"/>
    <property type="match status" value="1"/>
</dbReference>
<evidence type="ECO:0000256" key="1">
    <source>
        <dbReference type="SAM" id="SignalP"/>
    </source>
</evidence>
<dbReference type="InterPro" id="IPR021727">
    <property type="entry name" value="DUF3299"/>
</dbReference>
<feature type="signal peptide" evidence="1">
    <location>
        <begin position="1"/>
        <end position="32"/>
    </location>
</feature>
<dbReference type="RefSeq" id="WP_371719282.1">
    <property type="nucleotide sequence ID" value="NZ_JBGOOF010000020.1"/>
</dbReference>
<feature type="chain" id="PRO_5045336166" evidence="1">
    <location>
        <begin position="33"/>
        <end position="222"/>
    </location>
</feature>
<organism evidence="2 3">
    <name type="scientific">Vibrio bivalvicida</name>
    <dbReference type="NCBI Taxonomy" id="1276888"/>
    <lineage>
        <taxon>Bacteria</taxon>
        <taxon>Pseudomonadati</taxon>
        <taxon>Pseudomonadota</taxon>
        <taxon>Gammaproteobacteria</taxon>
        <taxon>Vibrionales</taxon>
        <taxon>Vibrionaceae</taxon>
        <taxon>Vibrio</taxon>
        <taxon>Vibrio oreintalis group</taxon>
    </lineage>
</organism>
<dbReference type="EMBL" id="JBGOOS010000019">
    <property type="protein sequence ID" value="MEZ8209857.1"/>
    <property type="molecule type" value="Genomic_DNA"/>
</dbReference>
<dbReference type="Gene3D" id="2.40.50.870">
    <property type="entry name" value="Protein of unknown function (DUF3299)"/>
    <property type="match status" value="1"/>
</dbReference>
<keyword evidence="3" id="KW-1185">Reference proteome</keyword>
<comment type="caution">
    <text evidence="2">The sequence shown here is derived from an EMBL/GenBank/DDBJ whole genome shotgun (WGS) entry which is preliminary data.</text>
</comment>
<evidence type="ECO:0000313" key="3">
    <source>
        <dbReference type="Proteomes" id="UP001569151"/>
    </source>
</evidence>
<sequence length="222" mass="25011">MSLIRFLMSSIRAILLPLLSAFIVVASLNAHANDTKQIDWPDLMAQIEFHDPFLTLSSDHIAKLRRYVQLSDSKTTNRQDLIKVKQELKEAGIDSVEALLAKRQEVAELRKRKATEVNEELDGKNVRLAGYMLPLEFDEQRVTEFLLVPWVGACIHTPPPPPNQMIHVTLEEGVDFEGLYHPVWLSGELKTIASTQELFLVDGSAPVEMGYSIEAGLIQSYE</sequence>
<accession>A0ABV4MJV5</accession>
<name>A0ABV4MJV5_9VIBR</name>